<proteinExistence type="inferred from homology"/>
<sequence length="277" mass="32619">MRDLRQTEGYARYLKKIGWEVDRFEESFIYTKKILFWKFVKIQRQQVLKVRSLENHLRSNYHLSTVYVEPNDNFQYKQLLKTGFGKYNSPFLPSRTVQINLKKSEEMLLGKMHYKTRYNIIHNMKSKGQNSKFEISVSEDIKKFAGFWQSCALGRGMFLNEKKIISSLYESFAKDAQIHIAISRQNWVAAILRVSTVDISYYMYAAATEEGKKLFAPTALAWEAVKSSKQEGKKIFDFEGIYDERFPLESWRGFTRFKKSFGGEEVEYPGTLQKIFI</sequence>
<keyword evidence="4" id="KW-0573">Peptidoglycan synthesis</keyword>
<dbReference type="PROSITE" id="PS51191">
    <property type="entry name" value="FEMABX"/>
    <property type="match status" value="1"/>
</dbReference>
<accession>A0A0G0RBS8</accession>
<evidence type="ECO:0000256" key="1">
    <source>
        <dbReference type="ARBA" id="ARBA00009943"/>
    </source>
</evidence>
<dbReference type="STRING" id="1618550.UT39_C0011G0004"/>
<evidence type="ECO:0000313" key="7">
    <source>
        <dbReference type="EMBL" id="KKR11132.1"/>
    </source>
</evidence>
<evidence type="ECO:0000256" key="3">
    <source>
        <dbReference type="ARBA" id="ARBA00022960"/>
    </source>
</evidence>
<dbReference type="Pfam" id="PF02388">
    <property type="entry name" value="FemAB"/>
    <property type="match status" value="1"/>
</dbReference>
<keyword evidence="5" id="KW-0012">Acyltransferase</keyword>
<dbReference type="Proteomes" id="UP000034246">
    <property type="component" value="Unassembled WGS sequence"/>
</dbReference>
<gene>
    <name evidence="7" type="ORF">UT39_C0011G0004</name>
</gene>
<name>A0A0G0RBS8_9BACT</name>
<evidence type="ECO:0000256" key="4">
    <source>
        <dbReference type="ARBA" id="ARBA00022984"/>
    </source>
</evidence>
<dbReference type="InterPro" id="IPR003447">
    <property type="entry name" value="FEMABX"/>
</dbReference>
<evidence type="ECO:0000256" key="6">
    <source>
        <dbReference type="ARBA" id="ARBA00023316"/>
    </source>
</evidence>
<evidence type="ECO:0000313" key="8">
    <source>
        <dbReference type="Proteomes" id="UP000034246"/>
    </source>
</evidence>
<dbReference type="EMBL" id="LBWP01000011">
    <property type="protein sequence ID" value="KKR11132.1"/>
    <property type="molecule type" value="Genomic_DNA"/>
</dbReference>
<dbReference type="PANTHER" id="PTHR36174">
    <property type="entry name" value="LIPID II:GLYCINE GLYCYLTRANSFERASE"/>
    <property type="match status" value="1"/>
</dbReference>
<organism evidence="7 8">
    <name type="scientific">Candidatus Woesebacteria bacterium GW2011_GWA1_39_21</name>
    <dbReference type="NCBI Taxonomy" id="1618550"/>
    <lineage>
        <taxon>Bacteria</taxon>
        <taxon>Candidatus Woeseibacteriota</taxon>
    </lineage>
</organism>
<keyword evidence="3" id="KW-0133">Cell shape</keyword>
<dbReference type="GO" id="GO:0016755">
    <property type="term" value="F:aminoacyltransferase activity"/>
    <property type="evidence" value="ECO:0007669"/>
    <property type="project" value="InterPro"/>
</dbReference>
<comment type="similarity">
    <text evidence="1">Belongs to the FemABX family.</text>
</comment>
<comment type="caution">
    <text evidence="7">The sequence shown here is derived from an EMBL/GenBank/DDBJ whole genome shotgun (WGS) entry which is preliminary data.</text>
</comment>
<dbReference type="InterPro" id="IPR050644">
    <property type="entry name" value="PG_Glycine_Bridge_Synth"/>
</dbReference>
<evidence type="ECO:0000256" key="5">
    <source>
        <dbReference type="ARBA" id="ARBA00023315"/>
    </source>
</evidence>
<dbReference type="Gene3D" id="3.40.630.30">
    <property type="match status" value="1"/>
</dbReference>
<dbReference type="AlphaFoldDB" id="A0A0G0RBS8"/>
<keyword evidence="2" id="KW-0808">Transferase</keyword>
<evidence type="ECO:0000256" key="2">
    <source>
        <dbReference type="ARBA" id="ARBA00022679"/>
    </source>
</evidence>
<dbReference type="PANTHER" id="PTHR36174:SF1">
    <property type="entry name" value="LIPID II:GLYCINE GLYCYLTRANSFERASE"/>
    <property type="match status" value="1"/>
</dbReference>
<dbReference type="InterPro" id="IPR016181">
    <property type="entry name" value="Acyl_CoA_acyltransferase"/>
</dbReference>
<dbReference type="GO" id="GO:0071555">
    <property type="term" value="P:cell wall organization"/>
    <property type="evidence" value="ECO:0007669"/>
    <property type="project" value="UniProtKB-KW"/>
</dbReference>
<protein>
    <submittedName>
        <fullName evidence="7">FemAB family peptidoglycan biosynthesis protein</fullName>
    </submittedName>
</protein>
<reference evidence="7 8" key="1">
    <citation type="journal article" date="2015" name="Nature">
        <title>rRNA introns, odd ribosomes, and small enigmatic genomes across a large radiation of phyla.</title>
        <authorList>
            <person name="Brown C.T."/>
            <person name="Hug L.A."/>
            <person name="Thomas B.C."/>
            <person name="Sharon I."/>
            <person name="Castelle C.J."/>
            <person name="Singh A."/>
            <person name="Wilkins M.J."/>
            <person name="Williams K.H."/>
            <person name="Banfield J.F."/>
        </authorList>
    </citation>
    <scope>NUCLEOTIDE SEQUENCE [LARGE SCALE GENOMIC DNA]</scope>
</reference>
<keyword evidence="6" id="KW-0961">Cell wall biogenesis/degradation</keyword>
<dbReference type="GO" id="GO:0009252">
    <property type="term" value="P:peptidoglycan biosynthetic process"/>
    <property type="evidence" value="ECO:0007669"/>
    <property type="project" value="UniProtKB-KW"/>
</dbReference>
<dbReference type="GO" id="GO:0008360">
    <property type="term" value="P:regulation of cell shape"/>
    <property type="evidence" value="ECO:0007669"/>
    <property type="project" value="UniProtKB-KW"/>
</dbReference>
<dbReference type="SUPFAM" id="SSF55729">
    <property type="entry name" value="Acyl-CoA N-acyltransferases (Nat)"/>
    <property type="match status" value="1"/>
</dbReference>